<evidence type="ECO:0000256" key="3">
    <source>
        <dbReference type="ARBA" id="ARBA00022630"/>
    </source>
</evidence>
<sequence>MGSVDMAEDKPALPDFEQLPGLYGWPRENSNGYQIKEQPCGTERPLRVLSLGAGVSGINLARFLPETVNNLSLTIFEKNPEVGGTWLENKYPGVACDVPSNNYQFTWARKPEWRHFYSYGEDILQYLIDVVDRFDLRKYFKFEHEVVYACWAEDKGVWQISVKNLTTGMISVEEAEVFINNGGFLKYVIPHADPRMAEANIKRETSSWRWPDIDGLHDFKGVLTHSAQYDTSIDYRGKKVAVIGSGSSGVQITPNIAPDVEKLYTWIRSPTWVTAGFAQQYAGPNGSNFEYSEEQKKRWRQNPLELQQYSKNIEDELNLRFRFILNGTPEASQARRFATKQMREKLGDRSDIADKIIPTDFGVGCRRPTPGNGFLESLTRENVHVFTQMMKKITPEGFIDHEGKEHKVDIIICATGFDTSFIPRFPIVAHGSNLQDVFRERLISYLSIAIPAFPNYFTIAGPYGPFGHGSYMPVSELLVKNITTIVKKMQKENIKAVTPRSDVCEKFAEHADLYIQRTAWSGPCSSWFKNGNKNGRLAMWPGSRLLYFDVMKEPRFEDYHIDYWSGNPFEFLGNGFSTVEFSGGDISYYLGTDENPGGLLPEGLSNGRV</sequence>
<organism evidence="6 7">
    <name type="scientific">Aspergillus nomiae NRRL (strain ATCC 15546 / NRRL 13137 / CBS 260.88 / M93)</name>
    <dbReference type="NCBI Taxonomy" id="1509407"/>
    <lineage>
        <taxon>Eukaryota</taxon>
        <taxon>Fungi</taxon>
        <taxon>Dikarya</taxon>
        <taxon>Ascomycota</taxon>
        <taxon>Pezizomycotina</taxon>
        <taxon>Eurotiomycetes</taxon>
        <taxon>Eurotiomycetidae</taxon>
        <taxon>Eurotiales</taxon>
        <taxon>Aspergillaceae</taxon>
        <taxon>Aspergillus</taxon>
        <taxon>Aspergillus subgen. Circumdati</taxon>
    </lineage>
</organism>
<evidence type="ECO:0000256" key="2">
    <source>
        <dbReference type="ARBA" id="ARBA00010139"/>
    </source>
</evidence>
<evidence type="ECO:0000256" key="1">
    <source>
        <dbReference type="ARBA" id="ARBA00001974"/>
    </source>
</evidence>
<dbReference type="SUPFAM" id="SSF51905">
    <property type="entry name" value="FAD/NAD(P)-binding domain"/>
    <property type="match status" value="3"/>
</dbReference>
<dbReference type="GeneID" id="26803419"/>
<keyword evidence="3" id="KW-0285">Flavoprotein</keyword>
<dbReference type="OrthoDB" id="74360at2759"/>
<dbReference type="PANTHER" id="PTHR42877:SF7">
    <property type="entry name" value="FLAVIN-BINDING MONOOXYGENASE-RELATED"/>
    <property type="match status" value="1"/>
</dbReference>
<dbReference type="AlphaFoldDB" id="A0A0L1JBY7"/>
<evidence type="ECO:0000256" key="5">
    <source>
        <dbReference type="ARBA" id="ARBA00023002"/>
    </source>
</evidence>
<dbReference type="RefSeq" id="XP_015410187.1">
    <property type="nucleotide sequence ID" value="XM_015546872.1"/>
</dbReference>
<dbReference type="GO" id="GO:0050661">
    <property type="term" value="F:NADP binding"/>
    <property type="evidence" value="ECO:0007669"/>
    <property type="project" value="InterPro"/>
</dbReference>
<dbReference type="Proteomes" id="UP000037505">
    <property type="component" value="Unassembled WGS sequence"/>
</dbReference>
<protein>
    <recommendedName>
        <fullName evidence="8">Sterigmatocystin biosynthesis monooxygenase stcW</fullName>
    </recommendedName>
</protein>
<dbReference type="EMBL" id="JNOM01000034">
    <property type="protein sequence ID" value="KNG89264.1"/>
    <property type="molecule type" value="Genomic_DNA"/>
</dbReference>
<comment type="caution">
    <text evidence="6">The sequence shown here is derived from an EMBL/GenBank/DDBJ whole genome shotgun (WGS) entry which is preliminary data.</text>
</comment>
<evidence type="ECO:0008006" key="8">
    <source>
        <dbReference type="Google" id="ProtNLM"/>
    </source>
</evidence>
<name>A0A0L1JBY7_ASPN3</name>
<keyword evidence="5" id="KW-0560">Oxidoreductase</keyword>
<evidence type="ECO:0000256" key="4">
    <source>
        <dbReference type="ARBA" id="ARBA00022827"/>
    </source>
</evidence>
<keyword evidence="7" id="KW-1185">Reference proteome</keyword>
<dbReference type="GO" id="GO:0050660">
    <property type="term" value="F:flavin adenine dinucleotide binding"/>
    <property type="evidence" value="ECO:0007669"/>
    <property type="project" value="InterPro"/>
</dbReference>
<dbReference type="GO" id="GO:0004499">
    <property type="term" value="F:N,N-dimethylaniline monooxygenase activity"/>
    <property type="evidence" value="ECO:0007669"/>
    <property type="project" value="InterPro"/>
</dbReference>
<dbReference type="InterPro" id="IPR051209">
    <property type="entry name" value="FAD-bind_Monooxygenase_sf"/>
</dbReference>
<dbReference type="InterPro" id="IPR020946">
    <property type="entry name" value="Flavin_mOase-like"/>
</dbReference>
<proteinExistence type="inferred from homology"/>
<dbReference type="InterPro" id="IPR036188">
    <property type="entry name" value="FAD/NAD-bd_sf"/>
</dbReference>
<accession>A0A0L1JBY7</accession>
<evidence type="ECO:0000313" key="6">
    <source>
        <dbReference type="EMBL" id="KNG89264.1"/>
    </source>
</evidence>
<dbReference type="Gene3D" id="3.50.50.60">
    <property type="entry name" value="FAD/NAD(P)-binding domain"/>
    <property type="match status" value="2"/>
</dbReference>
<comment type="similarity">
    <text evidence="2">Belongs to the FAD-binding monooxygenase family.</text>
</comment>
<keyword evidence="4" id="KW-0274">FAD</keyword>
<evidence type="ECO:0000313" key="7">
    <source>
        <dbReference type="Proteomes" id="UP000037505"/>
    </source>
</evidence>
<dbReference type="PANTHER" id="PTHR42877">
    <property type="entry name" value="L-ORNITHINE N(5)-MONOOXYGENASE-RELATED"/>
    <property type="match status" value="1"/>
</dbReference>
<gene>
    <name evidence="6" type="ORF">ANOM_001615</name>
</gene>
<reference evidence="6 7" key="1">
    <citation type="submission" date="2014-06" db="EMBL/GenBank/DDBJ databases">
        <title>The Genome of the Aflatoxigenic Filamentous Fungus Aspergillus nomius.</title>
        <authorList>
            <person name="Moore M.G."/>
            <person name="Shannon B.M."/>
            <person name="Brian M.M."/>
        </authorList>
    </citation>
    <scope>NUCLEOTIDE SEQUENCE [LARGE SCALE GENOMIC DNA]</scope>
    <source>
        <strain evidence="6 7">NRRL 13137</strain>
    </source>
</reference>
<dbReference type="Pfam" id="PF00743">
    <property type="entry name" value="FMO-like"/>
    <property type="match status" value="1"/>
</dbReference>
<comment type="cofactor">
    <cofactor evidence="1">
        <name>FAD</name>
        <dbReference type="ChEBI" id="CHEBI:57692"/>
    </cofactor>
</comment>